<accession>A0ABW0MYB9</accession>
<name>A0ABW0MYB9_9ACTN</name>
<sequence length="124" mass="13533">MTAAEEVIAAAEERARALAAGDAARLRQLLHERFTWTSHVGEVLDRTEYVRRNTEGHTVWLAQRLDAVEVAVVGDTAVLRAEVTDEVASSEGSAETFRMPVTQVWVRVAGAWACLAGHAGPRRP</sequence>
<dbReference type="InterPro" id="IPR027843">
    <property type="entry name" value="DUF4440"/>
</dbReference>
<organism evidence="2 3">
    <name type="scientific">Nocardioides caricicola</name>
    <dbReference type="NCBI Taxonomy" id="634770"/>
    <lineage>
        <taxon>Bacteria</taxon>
        <taxon>Bacillati</taxon>
        <taxon>Actinomycetota</taxon>
        <taxon>Actinomycetes</taxon>
        <taxon>Propionibacteriales</taxon>
        <taxon>Nocardioidaceae</taxon>
        <taxon>Nocardioides</taxon>
    </lineage>
</organism>
<feature type="domain" description="DUF4440" evidence="1">
    <location>
        <begin position="8"/>
        <end position="113"/>
    </location>
</feature>
<comment type="caution">
    <text evidence="2">The sequence shown here is derived from an EMBL/GenBank/DDBJ whole genome shotgun (WGS) entry which is preliminary data.</text>
</comment>
<proteinExistence type="predicted"/>
<keyword evidence="3" id="KW-1185">Reference proteome</keyword>
<dbReference type="Proteomes" id="UP001595956">
    <property type="component" value="Unassembled WGS sequence"/>
</dbReference>
<dbReference type="InterPro" id="IPR032710">
    <property type="entry name" value="NTF2-like_dom_sf"/>
</dbReference>
<evidence type="ECO:0000259" key="1">
    <source>
        <dbReference type="Pfam" id="PF14534"/>
    </source>
</evidence>
<dbReference type="Pfam" id="PF14534">
    <property type="entry name" value="DUF4440"/>
    <property type="match status" value="1"/>
</dbReference>
<protein>
    <submittedName>
        <fullName evidence="2">Nuclear transport factor 2 family protein</fullName>
    </submittedName>
</protein>
<reference evidence="3" key="1">
    <citation type="journal article" date="2019" name="Int. J. Syst. Evol. Microbiol.">
        <title>The Global Catalogue of Microorganisms (GCM) 10K type strain sequencing project: providing services to taxonomists for standard genome sequencing and annotation.</title>
        <authorList>
            <consortium name="The Broad Institute Genomics Platform"/>
            <consortium name="The Broad Institute Genome Sequencing Center for Infectious Disease"/>
            <person name="Wu L."/>
            <person name="Ma J."/>
        </authorList>
    </citation>
    <scope>NUCLEOTIDE SEQUENCE [LARGE SCALE GENOMIC DNA]</scope>
    <source>
        <strain evidence="3">KACC 13778</strain>
    </source>
</reference>
<evidence type="ECO:0000313" key="2">
    <source>
        <dbReference type="EMBL" id="MFC5493261.1"/>
    </source>
</evidence>
<dbReference type="SUPFAM" id="SSF54427">
    <property type="entry name" value="NTF2-like"/>
    <property type="match status" value="1"/>
</dbReference>
<dbReference type="RefSeq" id="WP_345172206.1">
    <property type="nucleotide sequence ID" value="NZ_BAABFQ010000003.1"/>
</dbReference>
<dbReference type="EMBL" id="JBHSMD010000002">
    <property type="protein sequence ID" value="MFC5493261.1"/>
    <property type="molecule type" value="Genomic_DNA"/>
</dbReference>
<evidence type="ECO:0000313" key="3">
    <source>
        <dbReference type="Proteomes" id="UP001595956"/>
    </source>
</evidence>
<dbReference type="Gene3D" id="3.10.450.50">
    <property type="match status" value="1"/>
</dbReference>
<gene>
    <name evidence="2" type="ORF">ACFPKY_09115</name>
</gene>